<feature type="domain" description="FAD/NAD(P)-binding" evidence="11">
    <location>
        <begin position="23"/>
        <end position="183"/>
    </location>
</feature>
<feature type="binding site" evidence="10">
    <location>
        <position position="397"/>
    </location>
    <ligand>
        <name>NADP(+)</name>
        <dbReference type="ChEBI" id="CHEBI:58349"/>
    </ligand>
</feature>
<dbReference type="GO" id="GO:0016491">
    <property type="term" value="F:oxidoreductase activity"/>
    <property type="evidence" value="ECO:0007669"/>
    <property type="project" value="UniProtKB-KW"/>
</dbReference>
<feature type="binding site" evidence="9">
    <location>
        <begin position="397"/>
        <end position="399"/>
    </location>
    <ligand>
        <name>FAD</name>
        <dbReference type="ChEBI" id="CHEBI:57692"/>
    </ligand>
</feature>
<keyword evidence="5 8" id="KW-0521">NADP</keyword>
<dbReference type="PIRSF" id="PIRSF000362">
    <property type="entry name" value="FNR"/>
    <property type="match status" value="1"/>
</dbReference>
<reference evidence="12 13" key="1">
    <citation type="journal article" date="2019" name="Plant Biotechnol. J.">
        <title>The red bayberry genome and genetic basis of sex determination.</title>
        <authorList>
            <person name="Jia H.M."/>
            <person name="Jia H.J."/>
            <person name="Cai Q.L."/>
            <person name="Wang Y."/>
            <person name="Zhao H.B."/>
            <person name="Yang W.F."/>
            <person name="Wang G.Y."/>
            <person name="Li Y.H."/>
            <person name="Zhan D.L."/>
            <person name="Shen Y.T."/>
            <person name="Niu Q.F."/>
            <person name="Chang L."/>
            <person name="Qiu J."/>
            <person name="Zhao L."/>
            <person name="Xie H.B."/>
            <person name="Fu W.Y."/>
            <person name="Jin J."/>
            <person name="Li X.W."/>
            <person name="Jiao Y."/>
            <person name="Zhou C.C."/>
            <person name="Tu T."/>
            <person name="Chai C.Y."/>
            <person name="Gao J.L."/>
            <person name="Fan L.J."/>
            <person name="van de Weg E."/>
            <person name="Wang J.Y."/>
            <person name="Gao Z.S."/>
        </authorList>
    </citation>
    <scope>NUCLEOTIDE SEQUENCE [LARGE SCALE GENOMIC DNA]</scope>
    <source>
        <tissue evidence="12">Leaves</tissue>
    </source>
</reference>
<name>A0A6A1WL41_9ROSI</name>
<dbReference type="EC" id="1.18.1.6" evidence="8"/>
<evidence type="ECO:0000256" key="2">
    <source>
        <dbReference type="ARBA" id="ARBA00008312"/>
    </source>
</evidence>
<evidence type="ECO:0000256" key="10">
    <source>
        <dbReference type="PIRSR" id="PIRSR000362-2"/>
    </source>
</evidence>
<evidence type="ECO:0000256" key="5">
    <source>
        <dbReference type="ARBA" id="ARBA00022857"/>
    </source>
</evidence>
<comment type="cofactor">
    <cofactor evidence="1 8 9">
        <name>FAD</name>
        <dbReference type="ChEBI" id="CHEBI:57692"/>
    </cofactor>
</comment>
<dbReference type="GO" id="GO:0005739">
    <property type="term" value="C:mitochondrion"/>
    <property type="evidence" value="ECO:0007669"/>
    <property type="project" value="UniProtKB-SubCell"/>
</dbReference>
<feature type="binding site" evidence="10">
    <location>
        <begin position="213"/>
        <end position="214"/>
    </location>
    <ligand>
        <name>NADP(+)</name>
        <dbReference type="ChEBI" id="CHEBI:58349"/>
    </ligand>
</feature>
<dbReference type="Proteomes" id="UP000516437">
    <property type="component" value="Chromosome 2"/>
</dbReference>
<feature type="binding site" evidence="10">
    <location>
        <position position="225"/>
    </location>
    <ligand>
        <name>NADP(+)</name>
        <dbReference type="ChEBI" id="CHEBI:58349"/>
    </ligand>
</feature>
<dbReference type="PRINTS" id="PR00419">
    <property type="entry name" value="ADXRDTASE"/>
</dbReference>
<comment type="catalytic activity">
    <reaction evidence="7 8">
        <text>2 reduced [adrenodoxin] + NADP(+) + H(+) = 2 oxidized [adrenodoxin] + NADPH</text>
        <dbReference type="Rhea" id="RHEA:42312"/>
        <dbReference type="Rhea" id="RHEA-COMP:9998"/>
        <dbReference type="Rhea" id="RHEA-COMP:9999"/>
        <dbReference type="ChEBI" id="CHEBI:15378"/>
        <dbReference type="ChEBI" id="CHEBI:33737"/>
        <dbReference type="ChEBI" id="CHEBI:33738"/>
        <dbReference type="ChEBI" id="CHEBI:57783"/>
        <dbReference type="ChEBI" id="CHEBI:58349"/>
        <dbReference type="EC" id="1.18.1.6"/>
    </reaction>
</comment>
<evidence type="ECO:0000259" key="11">
    <source>
        <dbReference type="Pfam" id="PF07992"/>
    </source>
</evidence>
<evidence type="ECO:0000256" key="3">
    <source>
        <dbReference type="ARBA" id="ARBA00022630"/>
    </source>
</evidence>
<dbReference type="Gene3D" id="3.50.50.60">
    <property type="entry name" value="FAD/NAD(P)-binding domain"/>
    <property type="match status" value="1"/>
</dbReference>
<accession>A0A6A1WL41</accession>
<evidence type="ECO:0000313" key="12">
    <source>
        <dbReference type="EMBL" id="KAB1223580.1"/>
    </source>
</evidence>
<feature type="binding site" evidence="9">
    <location>
        <position position="61"/>
    </location>
    <ligand>
        <name>FAD</name>
        <dbReference type="ChEBI" id="CHEBI:57692"/>
    </ligand>
</feature>
<feature type="binding site" evidence="9">
    <location>
        <position position="32"/>
    </location>
    <ligand>
        <name>FAD</name>
        <dbReference type="ChEBI" id="CHEBI:57692"/>
    </ligand>
</feature>
<dbReference type="InterPro" id="IPR055275">
    <property type="entry name" value="Ferredox_Rdtase"/>
</dbReference>
<evidence type="ECO:0000256" key="7">
    <source>
        <dbReference type="ARBA" id="ARBA00048933"/>
    </source>
</evidence>
<feature type="binding site" evidence="9">
    <location>
        <position position="97"/>
    </location>
    <ligand>
        <name>FAD</name>
        <dbReference type="ChEBI" id="CHEBI:57692"/>
    </ligand>
</feature>
<evidence type="ECO:0000256" key="6">
    <source>
        <dbReference type="ARBA" id="ARBA00023002"/>
    </source>
</evidence>
<keyword evidence="8" id="KW-0496">Mitochondrion</keyword>
<feature type="binding site" evidence="10">
    <location>
        <begin position="169"/>
        <end position="172"/>
    </location>
    <ligand>
        <name>NADP(+)</name>
        <dbReference type="ChEBI" id="CHEBI:58349"/>
    </ligand>
</feature>
<keyword evidence="6 8" id="KW-0560">Oxidoreductase</keyword>
<gene>
    <name evidence="12" type="ORF">CJ030_MR2G024129</name>
</gene>
<dbReference type="InterPro" id="IPR021163">
    <property type="entry name" value="Ferredox_Rdtase_adrenod"/>
</dbReference>
<dbReference type="InterPro" id="IPR036188">
    <property type="entry name" value="FAD/NAD-bd_sf"/>
</dbReference>
<comment type="subcellular location">
    <subcellularLocation>
        <location evidence="8">Mitochondrion</location>
    </subcellularLocation>
</comment>
<dbReference type="Gene3D" id="3.40.50.720">
    <property type="entry name" value="NAD(P)-binding Rossmann-like Domain"/>
    <property type="match status" value="1"/>
</dbReference>
<comment type="similarity">
    <text evidence="2 8">Belongs to the ferredoxin--NADP reductase type 1 family.</text>
</comment>
<keyword evidence="3 8" id="KW-0285">Flavoprotein</keyword>
<dbReference type="AlphaFoldDB" id="A0A6A1WL41"/>
<evidence type="ECO:0000256" key="9">
    <source>
        <dbReference type="PIRSR" id="PIRSR000362-1"/>
    </source>
</evidence>
<dbReference type="EMBL" id="RXIC02000020">
    <property type="protein sequence ID" value="KAB1223580.1"/>
    <property type="molecule type" value="Genomic_DNA"/>
</dbReference>
<keyword evidence="4 8" id="KW-0274">FAD</keyword>
<organism evidence="12 13">
    <name type="scientific">Morella rubra</name>
    <name type="common">Chinese bayberry</name>
    <dbReference type="NCBI Taxonomy" id="262757"/>
    <lineage>
        <taxon>Eukaryota</taxon>
        <taxon>Viridiplantae</taxon>
        <taxon>Streptophyta</taxon>
        <taxon>Embryophyta</taxon>
        <taxon>Tracheophyta</taxon>
        <taxon>Spermatophyta</taxon>
        <taxon>Magnoliopsida</taxon>
        <taxon>eudicotyledons</taxon>
        <taxon>Gunneridae</taxon>
        <taxon>Pentapetalae</taxon>
        <taxon>rosids</taxon>
        <taxon>fabids</taxon>
        <taxon>Fagales</taxon>
        <taxon>Myricaceae</taxon>
        <taxon>Morella</taxon>
    </lineage>
</organism>
<dbReference type="PANTHER" id="PTHR48467">
    <property type="entry name" value="GLUTAMATE SYNTHASE 1 [NADH], CHLOROPLASTIC-LIKE"/>
    <property type="match status" value="1"/>
</dbReference>
<evidence type="ECO:0000256" key="4">
    <source>
        <dbReference type="ARBA" id="ARBA00022827"/>
    </source>
</evidence>
<proteinExistence type="inferred from homology"/>
<dbReference type="InterPro" id="IPR023753">
    <property type="entry name" value="FAD/NAD-binding_dom"/>
</dbReference>
<dbReference type="OrthoDB" id="333024at2759"/>
<protein>
    <recommendedName>
        <fullName evidence="8">NADPH:adrenodoxin oxidoreductase, mitochondrial</fullName>
        <ecNumber evidence="8">1.18.1.6</ecNumber>
    </recommendedName>
</protein>
<dbReference type="PANTHER" id="PTHR48467:SF1">
    <property type="entry name" value="GLUTAMATE SYNTHASE 1 [NADH], CHLOROPLASTIC-LIKE"/>
    <property type="match status" value="1"/>
</dbReference>
<comment type="caution">
    <text evidence="12">The sequence shown here is derived from an EMBL/GenBank/DDBJ whole genome shotgun (WGS) entry which is preliminary data.</text>
</comment>
<sequence length="485" mass="53682">MAIFQARTCLSRAFSTLAYHPLRVCVVGSGPAGFYTAEKLMKAHQGAEVDIIDRLPTPFGLVRSGVAPDHPETKIVVNQFSRVVQHERCSFFGNVTLGSSISLAELRELYHVVVLAYGAESDRVLGIPGEDLFGIHSAREFVWWYNGHPDCKNLDPDLKNTDTAVILGQGNVALDVARILLRPVTELATTDIATHALHVLEESSIRRVYLVGRRGPVQAACTAKELREVLGIKDIRIHIPEADLLKSPEDEEEIKNSRIQRRVYELLSKAASNGHSSPRLGQRELHFVFFRKPDSFFESDNRKGHVSGMHFEKTVLKGVGGGKQIAVGSGQFEDIESRIVLKSIGYKSVPVDGLPFDHQKGVVPNIRGRVLHDSSGDQTLLEEGLYVCGWLKRGPTGIIATNLYCAEETVASLFEDLDQGVLALQSCLPKPGKEGLLRLLGNRNVQVVPFSGWERIDSTERRLGSLKNKPREKLATWEELLKTAM</sequence>
<evidence type="ECO:0000313" key="13">
    <source>
        <dbReference type="Proteomes" id="UP000516437"/>
    </source>
</evidence>
<evidence type="ECO:0000256" key="1">
    <source>
        <dbReference type="ARBA" id="ARBA00001974"/>
    </source>
</evidence>
<feature type="binding site" evidence="9">
    <location>
        <position position="390"/>
    </location>
    <ligand>
        <name>FAD</name>
        <dbReference type="ChEBI" id="CHEBI:57692"/>
    </ligand>
</feature>
<dbReference type="Pfam" id="PF07992">
    <property type="entry name" value="Pyr_redox_2"/>
    <property type="match status" value="1"/>
</dbReference>
<keyword evidence="13" id="KW-1185">Reference proteome</keyword>
<dbReference type="SUPFAM" id="SSF51971">
    <property type="entry name" value="Nucleotide-binding domain"/>
    <property type="match status" value="2"/>
</dbReference>
<evidence type="ECO:0000256" key="8">
    <source>
        <dbReference type="PIRNR" id="PIRNR000362"/>
    </source>
</evidence>